<evidence type="ECO:0000313" key="5">
    <source>
        <dbReference type="Proteomes" id="UP000024329"/>
    </source>
</evidence>
<feature type="domain" description="HTH tetR-type" evidence="3">
    <location>
        <begin position="16"/>
        <end position="76"/>
    </location>
</feature>
<evidence type="ECO:0000259" key="3">
    <source>
        <dbReference type="PROSITE" id="PS50977"/>
    </source>
</evidence>
<dbReference type="PATRIC" id="fig|158500.4.peg.2606"/>
<dbReference type="Pfam" id="PF00440">
    <property type="entry name" value="TetR_N"/>
    <property type="match status" value="1"/>
</dbReference>
<sequence length="204" mass="22266">MTNETALDRPRAAKSAARRKHLLDTARNLFVDQGFHQTGMAQIAAASGIAVGQIYRDFANKEAIIAAICETEITAWLDEETLSAAVAANDRDAILAWIERVGFEEPDCDDRRLMCELLAEAGRNPAINQMHTKVDMRLRDSLGAALGSLAPAATAQRHATVADFMIAMSWGMVALRELSPDSDHETLHARLSALLRQEVAALED</sequence>
<dbReference type="eggNOG" id="COG1309">
    <property type="taxonomic scope" value="Bacteria"/>
</dbReference>
<evidence type="ECO:0000256" key="2">
    <source>
        <dbReference type="PROSITE-ProRule" id="PRU00335"/>
    </source>
</evidence>
<dbReference type="PANTHER" id="PTHR30055:SF223">
    <property type="entry name" value="HTH-TYPE TRANSCRIPTIONAL REGULATOR UIDR"/>
    <property type="match status" value="1"/>
</dbReference>
<dbReference type="SUPFAM" id="SSF46689">
    <property type="entry name" value="Homeodomain-like"/>
    <property type="match status" value="1"/>
</dbReference>
<protein>
    <submittedName>
        <fullName evidence="4">TetR family transcriptional regulator</fullName>
    </submittedName>
</protein>
<name>A0A031JZW8_9SPHN</name>
<comment type="caution">
    <text evidence="4">The sequence shown here is derived from an EMBL/GenBank/DDBJ whole genome shotgun (WGS) entry which is preliminary data.</text>
</comment>
<dbReference type="STRING" id="158500.BES08_16750"/>
<dbReference type="PANTHER" id="PTHR30055">
    <property type="entry name" value="HTH-TYPE TRANSCRIPTIONAL REGULATOR RUTR"/>
    <property type="match status" value="1"/>
</dbReference>
<dbReference type="InterPro" id="IPR050109">
    <property type="entry name" value="HTH-type_TetR-like_transc_reg"/>
</dbReference>
<dbReference type="InterPro" id="IPR001647">
    <property type="entry name" value="HTH_TetR"/>
</dbReference>
<dbReference type="PROSITE" id="PS50977">
    <property type="entry name" value="HTH_TETR_2"/>
    <property type="match status" value="1"/>
</dbReference>
<evidence type="ECO:0000256" key="1">
    <source>
        <dbReference type="ARBA" id="ARBA00023125"/>
    </source>
</evidence>
<dbReference type="PRINTS" id="PR00455">
    <property type="entry name" value="HTHTETR"/>
</dbReference>
<keyword evidence="1 2" id="KW-0238">DNA-binding</keyword>
<dbReference type="EMBL" id="JFYZ01000011">
    <property type="protein sequence ID" value="EZP81892.1"/>
    <property type="molecule type" value="Genomic_DNA"/>
</dbReference>
<dbReference type="Gene3D" id="1.10.357.10">
    <property type="entry name" value="Tetracycline Repressor, domain 2"/>
    <property type="match status" value="1"/>
</dbReference>
<dbReference type="GO" id="GO:0000976">
    <property type="term" value="F:transcription cis-regulatory region binding"/>
    <property type="evidence" value="ECO:0007669"/>
    <property type="project" value="TreeGrafter"/>
</dbReference>
<accession>A0A031JZW8</accession>
<dbReference type="RefSeq" id="WP_008828720.1">
    <property type="nucleotide sequence ID" value="NZ_CP128492.1"/>
</dbReference>
<proteinExistence type="predicted"/>
<dbReference type="AlphaFoldDB" id="A0A031JZW8"/>
<dbReference type="InterPro" id="IPR009057">
    <property type="entry name" value="Homeodomain-like_sf"/>
</dbReference>
<dbReference type="Proteomes" id="UP000024329">
    <property type="component" value="Unassembled WGS sequence"/>
</dbReference>
<reference evidence="4 5" key="1">
    <citation type="submission" date="2014-03" db="EMBL/GenBank/DDBJ databases">
        <title>Whole genome sequence of Novosphingobium resinovorum KF1.</title>
        <authorList>
            <person name="Gan H.M."/>
            <person name="Gan H.Y."/>
            <person name="Chew T.H."/>
            <person name="Savka M.A."/>
        </authorList>
    </citation>
    <scope>NUCLEOTIDE SEQUENCE [LARGE SCALE GENOMIC DNA]</scope>
    <source>
        <strain evidence="4 5">KF1</strain>
    </source>
</reference>
<organism evidence="4 5">
    <name type="scientific">Novosphingobium resinovorum</name>
    <dbReference type="NCBI Taxonomy" id="158500"/>
    <lineage>
        <taxon>Bacteria</taxon>
        <taxon>Pseudomonadati</taxon>
        <taxon>Pseudomonadota</taxon>
        <taxon>Alphaproteobacteria</taxon>
        <taxon>Sphingomonadales</taxon>
        <taxon>Sphingomonadaceae</taxon>
        <taxon>Novosphingobium</taxon>
    </lineage>
</organism>
<evidence type="ECO:0000313" key="4">
    <source>
        <dbReference type="EMBL" id="EZP81892.1"/>
    </source>
</evidence>
<dbReference type="GO" id="GO:0003700">
    <property type="term" value="F:DNA-binding transcription factor activity"/>
    <property type="evidence" value="ECO:0007669"/>
    <property type="project" value="TreeGrafter"/>
</dbReference>
<gene>
    <name evidence="4" type="ORF">BV97_02550</name>
</gene>
<feature type="DNA-binding region" description="H-T-H motif" evidence="2">
    <location>
        <begin position="39"/>
        <end position="58"/>
    </location>
</feature>